<accession>A0ABR4K0K8</accession>
<keyword evidence="1" id="KW-0472">Membrane</keyword>
<comment type="caution">
    <text evidence="2">The sequence shown here is derived from an EMBL/GenBank/DDBJ whole genome shotgun (WGS) entry which is preliminary data.</text>
</comment>
<dbReference type="InterPro" id="IPR021047">
    <property type="entry name" value="Mannosyltransferase_CMT1"/>
</dbReference>
<dbReference type="Pfam" id="PF11735">
    <property type="entry name" value="CAP59_mtransfer"/>
    <property type="match status" value="1"/>
</dbReference>
<proteinExistence type="predicted"/>
<organism evidence="2 3">
    <name type="scientific">Aspergillus pseudoustus</name>
    <dbReference type="NCBI Taxonomy" id="1810923"/>
    <lineage>
        <taxon>Eukaryota</taxon>
        <taxon>Fungi</taxon>
        <taxon>Dikarya</taxon>
        <taxon>Ascomycota</taxon>
        <taxon>Pezizomycotina</taxon>
        <taxon>Eurotiomycetes</taxon>
        <taxon>Eurotiomycetidae</taxon>
        <taxon>Eurotiales</taxon>
        <taxon>Aspergillaceae</taxon>
        <taxon>Aspergillus</taxon>
        <taxon>Aspergillus subgen. Nidulantes</taxon>
    </lineage>
</organism>
<keyword evidence="3" id="KW-1185">Reference proteome</keyword>
<dbReference type="PANTHER" id="PTHR34144">
    <property type="entry name" value="CHROMOSOME 8, WHOLE GENOME SHOTGUN SEQUENCE"/>
    <property type="match status" value="1"/>
</dbReference>
<evidence type="ECO:0000313" key="2">
    <source>
        <dbReference type="EMBL" id="KAL2845860.1"/>
    </source>
</evidence>
<dbReference type="GO" id="GO:0016757">
    <property type="term" value="F:glycosyltransferase activity"/>
    <property type="evidence" value="ECO:0007669"/>
    <property type="project" value="UniProtKB-KW"/>
</dbReference>
<keyword evidence="2" id="KW-0808">Transferase</keyword>
<dbReference type="Proteomes" id="UP001610446">
    <property type="component" value="Unassembled WGS sequence"/>
</dbReference>
<reference evidence="2 3" key="1">
    <citation type="submission" date="2024-07" db="EMBL/GenBank/DDBJ databases">
        <title>Section-level genome sequencing and comparative genomics of Aspergillus sections Usti and Cavernicolus.</title>
        <authorList>
            <consortium name="Lawrence Berkeley National Laboratory"/>
            <person name="Nybo J.L."/>
            <person name="Vesth T.C."/>
            <person name="Theobald S."/>
            <person name="Frisvad J.C."/>
            <person name="Larsen T.O."/>
            <person name="Kjaerboelling I."/>
            <person name="Rothschild-Mancinelli K."/>
            <person name="Lyhne E.K."/>
            <person name="Kogle M.E."/>
            <person name="Barry K."/>
            <person name="Clum A."/>
            <person name="Na H."/>
            <person name="Ledsgaard L."/>
            <person name="Lin J."/>
            <person name="Lipzen A."/>
            <person name="Kuo A."/>
            <person name="Riley R."/>
            <person name="Mondo S."/>
            <person name="Labutti K."/>
            <person name="Haridas S."/>
            <person name="Pangalinan J."/>
            <person name="Salamov A.A."/>
            <person name="Simmons B.A."/>
            <person name="Magnuson J.K."/>
            <person name="Chen J."/>
            <person name="Drula E."/>
            <person name="Henrissat B."/>
            <person name="Wiebenga A."/>
            <person name="Lubbers R.J."/>
            <person name="Gomes A.C."/>
            <person name="Makela M.R."/>
            <person name="Stajich J."/>
            <person name="Grigoriev I.V."/>
            <person name="Mortensen U.H."/>
            <person name="De Vries R.P."/>
            <person name="Baker S.E."/>
            <person name="Andersen M.R."/>
        </authorList>
    </citation>
    <scope>NUCLEOTIDE SEQUENCE [LARGE SCALE GENOMIC DNA]</scope>
    <source>
        <strain evidence="2 3">CBS 123904</strain>
    </source>
</reference>
<keyword evidence="1" id="KW-0812">Transmembrane</keyword>
<evidence type="ECO:0000313" key="3">
    <source>
        <dbReference type="Proteomes" id="UP001610446"/>
    </source>
</evidence>
<dbReference type="PANTHER" id="PTHR34144:SF8">
    <property type="entry name" value="GLYCOSYLTRANSFERASE FAMILY 69 PROTEIN"/>
    <property type="match status" value="1"/>
</dbReference>
<sequence length="518" mass="58054">MSTPLLAGEEYELSRRSSVGSERLPEFDEEQIRWRQDSPRSSSWLGRKLAHTITRLSGFSVRPGLRTSVQYQQQSQSRPVYRVVSLLRIALGGLLACILLTAIFFPSYTHLPPHYKNLQARVQNANRHGAGNPRNETVFIAAVLYDPLGEIAHGPWGNALVRLIKSLGEENVFLSIYENSSGGGEGALQALAEQVTCNKSIVSEAGLQLGSLPRVDLPGGEKRVRRIDYLAELRNRALLPLDQRDARRYDKLLYLNDVVFDPVDALQLLFSTNADTHGVAQYRAACAVDFINPFKFYDTYATRDLQGYEIGLPFYPWFTSAGKGASRRDVLSGRDAVRVRSCWGGMVAFDAHHFQGPDPVRFRAAGPELFWDASECCLVHADIQDRPSRGPDGIADTGIYMNPFVRVSYDARSHSWLWTTRRFEKLYSTVHGILSGLMGLPKTNPRRSEVPGRTVHNTVWMAEEDTNQGKGLGKFRKIERKASNDGFCGRRGMEVVLENRTPGQDGFETVPVPYLPHR</sequence>
<feature type="transmembrane region" description="Helical" evidence="1">
    <location>
        <begin position="86"/>
        <end position="108"/>
    </location>
</feature>
<keyword evidence="2" id="KW-0328">Glycosyltransferase</keyword>
<dbReference type="EMBL" id="JBFXLU010000068">
    <property type="protein sequence ID" value="KAL2845860.1"/>
    <property type="molecule type" value="Genomic_DNA"/>
</dbReference>
<evidence type="ECO:0000256" key="1">
    <source>
        <dbReference type="SAM" id="Phobius"/>
    </source>
</evidence>
<gene>
    <name evidence="2" type="ORF">BJY01DRAFT_263438</name>
</gene>
<protein>
    <submittedName>
        <fullName evidence="2">Cryptococcal mannosyltransferase 1-domain-containing protein</fullName>
    </submittedName>
</protein>
<name>A0ABR4K0K8_9EURO</name>
<keyword evidence="1" id="KW-1133">Transmembrane helix</keyword>